<evidence type="ECO:0000313" key="18">
    <source>
        <dbReference type="Proteomes" id="UP001210925"/>
    </source>
</evidence>
<reference evidence="17" key="1">
    <citation type="submission" date="2020-05" db="EMBL/GenBank/DDBJ databases">
        <title>Phylogenomic resolution of chytrid fungi.</title>
        <authorList>
            <person name="Stajich J.E."/>
            <person name="Amses K."/>
            <person name="Simmons R."/>
            <person name="Seto K."/>
            <person name="Myers J."/>
            <person name="Bonds A."/>
            <person name="Quandt C.A."/>
            <person name="Barry K."/>
            <person name="Liu P."/>
            <person name="Grigoriev I."/>
            <person name="Longcore J.E."/>
            <person name="James T.Y."/>
        </authorList>
    </citation>
    <scope>NUCLEOTIDE SEQUENCE</scope>
    <source>
        <strain evidence="17">PLAUS21</strain>
    </source>
</reference>
<feature type="transmembrane region" description="Helical" evidence="13">
    <location>
        <begin position="174"/>
        <end position="195"/>
    </location>
</feature>
<comment type="subcellular location">
    <subcellularLocation>
        <location evidence="1">Cell membrane</location>
        <topology evidence="1">Multi-pass membrane protein</topology>
    </subcellularLocation>
</comment>
<feature type="domain" description="RCK N-terminal" evidence="16">
    <location>
        <begin position="405"/>
        <end position="526"/>
    </location>
</feature>
<keyword evidence="8" id="KW-0406">Ion transport</keyword>
<evidence type="ECO:0000256" key="9">
    <source>
        <dbReference type="ARBA" id="ARBA00023136"/>
    </source>
</evidence>
<comment type="caution">
    <text evidence="17">The sequence shown here is derived from an EMBL/GenBank/DDBJ whole genome shotgun (WGS) entry which is preliminary data.</text>
</comment>
<dbReference type="InterPro" id="IPR003929">
    <property type="entry name" value="K_chnl_BK_asu"/>
</dbReference>
<feature type="transmembrane region" description="Helical" evidence="13">
    <location>
        <begin position="299"/>
        <end position="318"/>
    </location>
</feature>
<dbReference type="Pfam" id="PF07885">
    <property type="entry name" value="Ion_trans_2"/>
    <property type="match status" value="1"/>
</dbReference>
<keyword evidence="4 13" id="KW-0812">Transmembrane</keyword>
<dbReference type="SUPFAM" id="SSF51735">
    <property type="entry name" value="NAD(P)-binding Rossmann-fold domains"/>
    <property type="match status" value="1"/>
</dbReference>
<evidence type="ECO:0000256" key="11">
    <source>
        <dbReference type="ARBA" id="ARBA00034430"/>
    </source>
</evidence>
<evidence type="ECO:0000256" key="13">
    <source>
        <dbReference type="SAM" id="Phobius"/>
    </source>
</evidence>
<evidence type="ECO:0000256" key="1">
    <source>
        <dbReference type="ARBA" id="ARBA00004651"/>
    </source>
</evidence>
<comment type="catalytic activity">
    <reaction evidence="11">
        <text>K(+)(in) = K(+)(out)</text>
        <dbReference type="Rhea" id="RHEA:29463"/>
        <dbReference type="ChEBI" id="CHEBI:29103"/>
    </reaction>
</comment>
<dbReference type="InterPro" id="IPR047871">
    <property type="entry name" value="K_chnl_Slo-like"/>
</dbReference>
<keyword evidence="18" id="KW-1185">Reference proteome</keyword>
<organism evidence="17 18">
    <name type="scientific">Boothiomyces macroporosus</name>
    <dbReference type="NCBI Taxonomy" id="261099"/>
    <lineage>
        <taxon>Eukaryota</taxon>
        <taxon>Fungi</taxon>
        <taxon>Fungi incertae sedis</taxon>
        <taxon>Chytridiomycota</taxon>
        <taxon>Chytridiomycota incertae sedis</taxon>
        <taxon>Chytridiomycetes</taxon>
        <taxon>Rhizophydiales</taxon>
        <taxon>Terramycetaceae</taxon>
        <taxon>Boothiomyces</taxon>
    </lineage>
</organism>
<dbReference type="InterPro" id="IPR036291">
    <property type="entry name" value="NAD(P)-bd_dom_sf"/>
</dbReference>
<evidence type="ECO:0000256" key="8">
    <source>
        <dbReference type="ARBA" id="ARBA00023065"/>
    </source>
</evidence>
<feature type="domain" description="Potassium channel" evidence="15">
    <location>
        <begin position="320"/>
        <end position="387"/>
    </location>
</feature>
<dbReference type="Pfam" id="PF22614">
    <property type="entry name" value="Slo-like_RCK"/>
    <property type="match status" value="2"/>
</dbReference>
<evidence type="ECO:0000259" key="16">
    <source>
        <dbReference type="Pfam" id="PF22614"/>
    </source>
</evidence>
<dbReference type="AlphaFoldDB" id="A0AAD5UK85"/>
<keyword evidence="3" id="KW-0633">Potassium transport</keyword>
<evidence type="ECO:0000256" key="4">
    <source>
        <dbReference type="ARBA" id="ARBA00022692"/>
    </source>
</evidence>
<evidence type="ECO:0000256" key="3">
    <source>
        <dbReference type="ARBA" id="ARBA00022538"/>
    </source>
</evidence>
<feature type="transmembrane region" description="Helical" evidence="13">
    <location>
        <begin position="239"/>
        <end position="260"/>
    </location>
</feature>
<dbReference type="InterPro" id="IPR003148">
    <property type="entry name" value="RCK_N"/>
</dbReference>
<dbReference type="Gene3D" id="1.20.120.350">
    <property type="entry name" value="Voltage-gated potassium channels. Chain C"/>
    <property type="match status" value="1"/>
</dbReference>
<feature type="domain" description="RCK N-terminal" evidence="16">
    <location>
        <begin position="743"/>
        <end position="870"/>
    </location>
</feature>
<feature type="transmembrane region" description="Helical" evidence="13">
    <location>
        <begin position="338"/>
        <end position="355"/>
    </location>
</feature>
<evidence type="ECO:0000256" key="12">
    <source>
        <dbReference type="SAM" id="Coils"/>
    </source>
</evidence>
<evidence type="ECO:0000256" key="2">
    <source>
        <dbReference type="ARBA" id="ARBA00022448"/>
    </source>
</evidence>
<keyword evidence="9 13" id="KW-0472">Membrane</keyword>
<feature type="coiled-coil region" evidence="12">
    <location>
        <begin position="90"/>
        <end position="117"/>
    </location>
</feature>
<name>A0AAD5UK85_9FUNG</name>
<evidence type="ECO:0000256" key="10">
    <source>
        <dbReference type="ARBA" id="ARBA00023303"/>
    </source>
</evidence>
<sequence>MNNPDVLINGTIDGDPPMTDSSFYDATILLVAPFVLIPVGIIAARLTKYIWKIYEAKKYGFGDDLFQDPLAELGLKVKRGYDNTHDIRKIRKEQQRMEKLVAKRRESEAARNKENERILGQGTEPKARINFIELTQLHAAENYIADIRQKTKKTWYEKFSPQAVRRWFQVSRVASFWMAIQVLTTALAIVNYVALTYLAVKDDRDERNLIKNLDLFYATLFLMDYCLSFYIAEDRLRFYFNTMSLIDLASIVSPFVYLFIASPTKYVWFIGFIRIFRATRILRTYRLLSFAQSEETRELTLFTLNFLNFIFFSASIINATEALDFEVAPPSLKNWHDSLYYIMVTFSTIGFGDLTPSSTISRIVVMFLIILVIIYVPWQTGKIIEVFNSYNKYQRSQHTPDVEVPHVILGGTVTYSSVIDFCREFFVADEVATIVILHDDEPSLEFVRFMNHPFYRNRIVYLQGSLMSIQDLRRAQAPYASAMYLLNSSPASKSEEEDTSNVSEFDTKTLMNALYAKNAFPGLPIFAQINDYKSLDISSHCGIDRSLPIDEIKASLFASTCISPGIQTLVLNLVHSYKDIAPENMNEFWTHEYQCGVANQIQSFRIPSGLVGIKFKEVAEELFTSFNCMIFALVAVNSGFNQNQIRFKIEKDYKLKHDDIAFCIADGGDEMMLRIALHYKEYIKKEDLAQKELEIEMSKVVKMAASEAVVESPFISSPDVLGTFPTSAFGEVELGKIPEGLADHIIITGYIPSRIVLLFVQFLRVGNQGSKEVQDKTSLNSNSPIVCLLEELPEMNEIWTEILSFHSVYVIKGRAIEKLSLTRAKIEKCKKLVIFGKKSEQGEHNSAVTDAQSVFLVKLLQKEWPQVKFLVELIDGSNVKYLSSRKMEWDTNNLRIQSVLNNYAMSVGDRQTIYRNLRSEGLEKTMIAYQLFQFFTGFLTEKDGKSNAIRPPAQKREMKKEGDYEAIDNLVDTNEIEQEAKGKKEITLTEAYLNKALEEKELQDSGFSPYPVYHFDRHFAAGMVTSSSFVQAILCQCYFRPYIIDIFRGLIKNVSLLPVKESLVGQKYLTLVQKCLNSGYIPLGIYRNGALPFKGAFDAESLPYVYTNCRPGEIVTKNDLIFILKMQ</sequence>
<dbReference type="Proteomes" id="UP001210925">
    <property type="component" value="Unassembled WGS sequence"/>
</dbReference>
<evidence type="ECO:0000313" key="17">
    <source>
        <dbReference type="EMBL" id="KAJ3258548.1"/>
    </source>
</evidence>
<dbReference type="PANTHER" id="PTHR10027">
    <property type="entry name" value="CALCIUM-ACTIVATED POTASSIUM CHANNEL ALPHA CHAIN"/>
    <property type="match status" value="1"/>
</dbReference>
<dbReference type="Gene3D" id="3.40.50.720">
    <property type="entry name" value="NAD(P)-binding Rossmann-like Domain"/>
    <property type="match status" value="2"/>
</dbReference>
<dbReference type="InterPro" id="IPR013099">
    <property type="entry name" value="K_chnl_dom"/>
</dbReference>
<keyword evidence="5" id="KW-0631">Potassium channel</keyword>
<gene>
    <name evidence="17" type="ORF">HK103_003508</name>
</gene>
<protein>
    <submittedName>
        <fullName evidence="17">Uncharacterized protein</fullName>
    </submittedName>
</protein>
<dbReference type="GO" id="GO:0005886">
    <property type="term" value="C:plasma membrane"/>
    <property type="evidence" value="ECO:0007669"/>
    <property type="project" value="UniProtKB-SubCell"/>
</dbReference>
<evidence type="ECO:0000256" key="5">
    <source>
        <dbReference type="ARBA" id="ARBA00022826"/>
    </source>
</evidence>
<proteinExistence type="predicted"/>
<feature type="domain" description="Calcium-activated potassium channel BK alpha subunit" evidence="14">
    <location>
        <begin position="548"/>
        <end position="633"/>
    </location>
</feature>
<evidence type="ECO:0000256" key="6">
    <source>
        <dbReference type="ARBA" id="ARBA00022958"/>
    </source>
</evidence>
<feature type="transmembrane region" description="Helical" evidence="13">
    <location>
        <begin position="215"/>
        <end position="232"/>
    </location>
</feature>
<evidence type="ECO:0000259" key="14">
    <source>
        <dbReference type="Pfam" id="PF03493"/>
    </source>
</evidence>
<evidence type="ECO:0000259" key="15">
    <source>
        <dbReference type="Pfam" id="PF07885"/>
    </source>
</evidence>
<keyword evidence="6" id="KW-0630">Potassium</keyword>
<keyword evidence="2" id="KW-0813">Transport</keyword>
<dbReference type="GO" id="GO:0005267">
    <property type="term" value="F:potassium channel activity"/>
    <property type="evidence" value="ECO:0007669"/>
    <property type="project" value="UniProtKB-KW"/>
</dbReference>
<dbReference type="InterPro" id="IPR027359">
    <property type="entry name" value="Volt_channel_dom_sf"/>
</dbReference>
<dbReference type="Pfam" id="PF03493">
    <property type="entry name" value="BK_channel_a"/>
    <property type="match status" value="1"/>
</dbReference>
<dbReference type="EMBL" id="JADGKB010000026">
    <property type="protein sequence ID" value="KAJ3258548.1"/>
    <property type="molecule type" value="Genomic_DNA"/>
</dbReference>
<feature type="transmembrane region" description="Helical" evidence="13">
    <location>
        <begin position="23"/>
        <end position="44"/>
    </location>
</feature>
<keyword evidence="7 13" id="KW-1133">Transmembrane helix</keyword>
<evidence type="ECO:0000256" key="7">
    <source>
        <dbReference type="ARBA" id="ARBA00022989"/>
    </source>
</evidence>
<dbReference type="PANTHER" id="PTHR10027:SF10">
    <property type="entry name" value="SLOWPOKE 2, ISOFORM D"/>
    <property type="match status" value="1"/>
</dbReference>
<feature type="transmembrane region" description="Helical" evidence="13">
    <location>
        <begin position="360"/>
        <end position="378"/>
    </location>
</feature>
<keyword evidence="12" id="KW-0175">Coiled coil</keyword>
<feature type="transmembrane region" description="Helical" evidence="13">
    <location>
        <begin position="266"/>
        <end position="287"/>
    </location>
</feature>
<accession>A0AAD5UK85</accession>
<dbReference type="Gene3D" id="1.10.287.70">
    <property type="match status" value="1"/>
</dbReference>
<dbReference type="SUPFAM" id="SSF81324">
    <property type="entry name" value="Voltage-gated potassium channels"/>
    <property type="match status" value="1"/>
</dbReference>
<keyword evidence="10" id="KW-0407">Ion channel</keyword>